<sequence>MGGCASRPDSCVCLSSSNKKKNGKQRRRRRRIISRRVSSLKADKLNVPGQPDRSYSNPAFQGSMDGAWSDAISVLESEFDDEFYSVYDDVVSVTEPEDASVSSPRDSNIMQSKANDSRSNDQVTPVYADEVSNVSVGGQEENNHSGILPNNCLPFLASTVASIDKKRPLSPGTPSSKRKPSLKLSFKRREGNVVTNPTLVSPKAFVRRPIAGSSIPYCPTDKKMTDCWSPIEPSTFKVRGKNYFRDKKKDCAPNCAAFYPFGADIFLSPRKIHHIARFVELPHVNTSDEVPGVLVVNVQIPLYPATIFQSENDGEGMNLVMYFKLSESYSKELPPHFQENISVRWEASSPLRFLGFFLFFSFLSSLTKKAHNNATALHGSFMKRLINDEVERVRGFPLDTIAPFRERLKILSRLENLEDLQLSATEKKLMSAYNEKPVLSRPQHEFYLGENYLEIDLDMHRFSYISRKGLETLQDRLKLCVLDFGLTIQGHKPEDLPEHLLCCIRLNKVDHTKYRQLGC</sequence>
<feature type="region of interest" description="Disordered" evidence="1">
    <location>
        <begin position="1"/>
        <end position="60"/>
    </location>
</feature>
<evidence type="ECO:0000313" key="3">
    <source>
        <dbReference type="EMBL" id="KAG6742819.1"/>
    </source>
</evidence>
<reference evidence="3" key="1">
    <citation type="journal article" date="2020" name="bioRxiv">
        <title>Hybrid origin of Populus tomentosa Carr. identified through genome sequencing and phylogenomic analysis.</title>
        <authorList>
            <person name="An X."/>
            <person name="Gao K."/>
            <person name="Chen Z."/>
            <person name="Li J."/>
            <person name="Yang X."/>
            <person name="Yang X."/>
            <person name="Zhou J."/>
            <person name="Guo T."/>
            <person name="Zhao T."/>
            <person name="Huang S."/>
            <person name="Miao D."/>
            <person name="Khan W.U."/>
            <person name="Rao P."/>
            <person name="Ye M."/>
            <person name="Lei B."/>
            <person name="Liao W."/>
            <person name="Wang J."/>
            <person name="Ji L."/>
            <person name="Li Y."/>
            <person name="Guo B."/>
            <person name="Mustafa N.S."/>
            <person name="Li S."/>
            <person name="Yun Q."/>
            <person name="Keller S.R."/>
            <person name="Mao J."/>
            <person name="Zhang R."/>
            <person name="Strauss S.H."/>
        </authorList>
    </citation>
    <scope>NUCLEOTIDE SEQUENCE</scope>
    <source>
        <strain evidence="3">GM15</strain>
        <tissue evidence="3">Leaf</tissue>
    </source>
</reference>
<proteinExistence type="predicted"/>
<feature type="region of interest" description="Disordered" evidence="1">
    <location>
        <begin position="95"/>
        <end position="123"/>
    </location>
</feature>
<protein>
    <recommendedName>
        <fullName evidence="2">Protein ENHANCED DISEASE RESISTANCE 2 C-terminal domain-containing protein</fullName>
    </recommendedName>
</protein>
<feature type="compositionally biased region" description="Basic residues" evidence="1">
    <location>
        <begin position="18"/>
        <end position="34"/>
    </location>
</feature>
<gene>
    <name evidence="3" type="ORF">POTOM_053759</name>
</gene>
<comment type="caution">
    <text evidence="3">The sequence shown here is derived from an EMBL/GenBank/DDBJ whole genome shotgun (WGS) entry which is preliminary data.</text>
</comment>
<name>A0A8X8C4U7_POPTO</name>
<dbReference type="EMBL" id="JAAWWB010000033">
    <property type="protein sequence ID" value="KAG6742819.1"/>
    <property type="molecule type" value="Genomic_DNA"/>
</dbReference>
<evidence type="ECO:0000256" key="1">
    <source>
        <dbReference type="SAM" id="MobiDB-lite"/>
    </source>
</evidence>
<dbReference type="Proteomes" id="UP000886885">
    <property type="component" value="Chromosome 17A"/>
</dbReference>
<evidence type="ECO:0000259" key="2">
    <source>
        <dbReference type="Pfam" id="PF07059"/>
    </source>
</evidence>
<dbReference type="OrthoDB" id="9970435at2759"/>
<accession>A0A8X8C4U7</accession>
<evidence type="ECO:0000313" key="4">
    <source>
        <dbReference type="Proteomes" id="UP000886885"/>
    </source>
</evidence>
<feature type="domain" description="Protein ENHANCED DISEASE RESISTANCE 2 C-terminal" evidence="2">
    <location>
        <begin position="228"/>
        <end position="510"/>
    </location>
</feature>
<feature type="compositionally biased region" description="Polar residues" evidence="1">
    <location>
        <begin position="100"/>
        <end position="114"/>
    </location>
</feature>
<dbReference type="InterPro" id="IPR009769">
    <property type="entry name" value="EDR2_C"/>
</dbReference>
<organism evidence="3 4">
    <name type="scientific">Populus tomentosa</name>
    <name type="common">Chinese white poplar</name>
    <dbReference type="NCBI Taxonomy" id="118781"/>
    <lineage>
        <taxon>Eukaryota</taxon>
        <taxon>Viridiplantae</taxon>
        <taxon>Streptophyta</taxon>
        <taxon>Embryophyta</taxon>
        <taxon>Tracheophyta</taxon>
        <taxon>Spermatophyta</taxon>
        <taxon>Magnoliopsida</taxon>
        <taxon>eudicotyledons</taxon>
        <taxon>Gunneridae</taxon>
        <taxon>Pentapetalae</taxon>
        <taxon>rosids</taxon>
        <taxon>fabids</taxon>
        <taxon>Malpighiales</taxon>
        <taxon>Salicaceae</taxon>
        <taxon>Saliceae</taxon>
        <taxon>Populus</taxon>
    </lineage>
</organism>
<dbReference type="PANTHER" id="PTHR31558:SF19">
    <property type="entry name" value="PROTEIN ENHANCED DISEASE RESISTANCE 2 C-TERMINAL DOMAIN-CONTAINING PROTEIN"/>
    <property type="match status" value="1"/>
</dbReference>
<dbReference type="AlphaFoldDB" id="A0A8X8C4U7"/>
<dbReference type="PANTHER" id="PTHR31558">
    <property type="entry name" value="CW14 PROTEIN"/>
    <property type="match status" value="1"/>
</dbReference>
<keyword evidence="4" id="KW-1185">Reference proteome</keyword>
<dbReference type="Pfam" id="PF07059">
    <property type="entry name" value="EDR2_C"/>
    <property type="match status" value="1"/>
</dbReference>